<feature type="domain" description="Putative restriction endonuclease" evidence="1">
    <location>
        <begin position="1"/>
        <end position="53"/>
    </location>
</feature>
<evidence type="ECO:0000313" key="2">
    <source>
        <dbReference type="EMBL" id="EAZ91105.1"/>
    </source>
</evidence>
<gene>
    <name evidence="2" type="ORF">CY0110_12597</name>
</gene>
<dbReference type="RefSeq" id="WP_008275716.1">
    <property type="nucleotide sequence ID" value="NZ_AAXW01000016.1"/>
</dbReference>
<dbReference type="Pfam" id="PF05685">
    <property type="entry name" value="Uma2"/>
    <property type="match status" value="1"/>
</dbReference>
<name>A3IQQ0_9CHRO</name>
<dbReference type="PANTHER" id="PTHR35400:SF1">
    <property type="entry name" value="SLR1083 PROTEIN"/>
    <property type="match status" value="1"/>
</dbReference>
<dbReference type="InterPro" id="IPR012296">
    <property type="entry name" value="Nuclease_put_TT1808"/>
</dbReference>
<keyword evidence="3" id="KW-1185">Reference proteome</keyword>
<dbReference type="AlphaFoldDB" id="A3IQQ0"/>
<organism evidence="2 3">
    <name type="scientific">Crocosphaera chwakensis CCY0110</name>
    <dbReference type="NCBI Taxonomy" id="391612"/>
    <lineage>
        <taxon>Bacteria</taxon>
        <taxon>Bacillati</taxon>
        <taxon>Cyanobacteriota</taxon>
        <taxon>Cyanophyceae</taxon>
        <taxon>Oscillatoriophycideae</taxon>
        <taxon>Chroococcales</taxon>
        <taxon>Aphanothecaceae</taxon>
        <taxon>Crocosphaera</taxon>
        <taxon>Crocosphaera chwakensis</taxon>
    </lineage>
</organism>
<dbReference type="OrthoDB" id="459822at2"/>
<dbReference type="PANTHER" id="PTHR35400">
    <property type="entry name" value="SLR1083 PROTEIN"/>
    <property type="match status" value="1"/>
</dbReference>
<dbReference type="eggNOG" id="COG4636">
    <property type="taxonomic scope" value="Bacteria"/>
</dbReference>
<dbReference type="InterPro" id="IPR011335">
    <property type="entry name" value="Restrct_endonuc-II-like"/>
</dbReference>
<evidence type="ECO:0000259" key="1">
    <source>
        <dbReference type="Pfam" id="PF05685"/>
    </source>
</evidence>
<dbReference type="Proteomes" id="UP000003781">
    <property type="component" value="Unassembled WGS sequence"/>
</dbReference>
<dbReference type="Gene3D" id="3.90.1570.10">
    <property type="entry name" value="tt1808, chain A"/>
    <property type="match status" value="1"/>
</dbReference>
<protein>
    <recommendedName>
        <fullName evidence="1">Putative restriction endonuclease domain-containing protein</fullName>
    </recommendedName>
</protein>
<reference evidence="2 3" key="1">
    <citation type="submission" date="2007-03" db="EMBL/GenBank/DDBJ databases">
        <authorList>
            <person name="Stal L."/>
            <person name="Ferriera S."/>
            <person name="Johnson J."/>
            <person name="Kravitz S."/>
            <person name="Beeson K."/>
            <person name="Sutton G."/>
            <person name="Rogers Y.-H."/>
            <person name="Friedman R."/>
            <person name="Frazier M."/>
            <person name="Venter J.C."/>
        </authorList>
    </citation>
    <scope>NUCLEOTIDE SEQUENCE [LARGE SCALE GENOMIC DNA]</scope>
    <source>
        <strain evidence="2 3">CCY0110</strain>
    </source>
</reference>
<dbReference type="InterPro" id="IPR008538">
    <property type="entry name" value="Uma2"/>
</dbReference>
<comment type="caution">
    <text evidence="2">The sequence shown here is derived from an EMBL/GenBank/DDBJ whole genome shotgun (WGS) entry which is preliminary data.</text>
</comment>
<sequence length="90" mass="10374">MVEIAKTSFLYDLGTKRSLYEPLEIKEYWVIDVENCQIIAYTLESDGYCNIKSSNLFSGSILAILEEALSKSRHKDQSNTGQWLMTQFQK</sequence>
<accession>A3IQQ0</accession>
<proteinExistence type="predicted"/>
<evidence type="ECO:0000313" key="3">
    <source>
        <dbReference type="Proteomes" id="UP000003781"/>
    </source>
</evidence>
<dbReference type="SUPFAM" id="SSF52980">
    <property type="entry name" value="Restriction endonuclease-like"/>
    <property type="match status" value="1"/>
</dbReference>
<dbReference type="CDD" id="cd06260">
    <property type="entry name" value="DUF820-like"/>
    <property type="match status" value="1"/>
</dbReference>
<dbReference type="EMBL" id="AAXW01000016">
    <property type="protein sequence ID" value="EAZ91105.1"/>
    <property type="molecule type" value="Genomic_DNA"/>
</dbReference>